<evidence type="ECO:0000313" key="2">
    <source>
        <dbReference type="EMBL" id="ATG50097.1"/>
    </source>
</evidence>
<dbReference type="KEGG" id="brz:CFK38_00095"/>
<evidence type="ECO:0000313" key="3">
    <source>
        <dbReference type="Proteomes" id="UP000218165"/>
    </source>
</evidence>
<sequence>MKTISNTPMPASQLDQLEELAHAAPAELHDVLNSLVASLREGDEIVAVDPQKAITPSQAAKHLGMSRTHLYKLLDNGTIEFHRVGRDRRIFLRDLKQFAVQRDTERRDLAERFSSQDRDRSAAVDEIVDLL</sequence>
<dbReference type="Proteomes" id="UP000218165">
    <property type="component" value="Chromosome"/>
</dbReference>
<keyword evidence="3" id="KW-1185">Reference proteome</keyword>
<dbReference type="GO" id="GO:0003677">
    <property type="term" value="F:DNA binding"/>
    <property type="evidence" value="ECO:0007669"/>
    <property type="project" value="UniProtKB-KW"/>
</dbReference>
<dbReference type="Pfam" id="PF12728">
    <property type="entry name" value="HTH_17"/>
    <property type="match status" value="1"/>
</dbReference>
<dbReference type="InterPro" id="IPR041657">
    <property type="entry name" value="HTH_17"/>
</dbReference>
<reference evidence="3" key="1">
    <citation type="submission" date="2017-09" db="EMBL/GenBank/DDBJ databases">
        <title>Brachybacterium sp. VM2412.</title>
        <authorList>
            <person name="Tak E.J."/>
            <person name="Bae J.-W."/>
        </authorList>
    </citation>
    <scope>NUCLEOTIDE SEQUENCE [LARGE SCALE GENOMIC DNA]</scope>
    <source>
        <strain evidence="3">VM2412</strain>
    </source>
</reference>
<keyword evidence="2" id="KW-0238">DNA-binding</keyword>
<dbReference type="EMBL" id="CP023563">
    <property type="protein sequence ID" value="ATG50097.1"/>
    <property type="molecule type" value="Genomic_DNA"/>
</dbReference>
<accession>A0A291GIT3</accession>
<dbReference type="RefSeq" id="WP_096801237.1">
    <property type="nucleotide sequence ID" value="NZ_CP023563.1"/>
</dbReference>
<dbReference type="AlphaFoldDB" id="A0A291GIT3"/>
<gene>
    <name evidence="2" type="ORF">CFK38_00095</name>
</gene>
<dbReference type="InterPro" id="IPR010093">
    <property type="entry name" value="SinI_DNA-bd"/>
</dbReference>
<proteinExistence type="predicted"/>
<dbReference type="NCBIfam" id="TIGR01764">
    <property type="entry name" value="excise"/>
    <property type="match status" value="1"/>
</dbReference>
<name>A0A291GIT3_9MICO</name>
<evidence type="ECO:0000259" key="1">
    <source>
        <dbReference type="Pfam" id="PF12728"/>
    </source>
</evidence>
<dbReference type="OrthoDB" id="26212at2"/>
<protein>
    <submittedName>
        <fullName evidence="2">DNA-binding protein</fullName>
    </submittedName>
</protein>
<organism evidence="2 3">
    <name type="scientific">Brachybacterium vulturis</name>
    <dbReference type="NCBI Taxonomy" id="2017484"/>
    <lineage>
        <taxon>Bacteria</taxon>
        <taxon>Bacillati</taxon>
        <taxon>Actinomycetota</taxon>
        <taxon>Actinomycetes</taxon>
        <taxon>Micrococcales</taxon>
        <taxon>Dermabacteraceae</taxon>
        <taxon>Brachybacterium</taxon>
    </lineage>
</organism>
<feature type="domain" description="Helix-turn-helix" evidence="1">
    <location>
        <begin position="55"/>
        <end position="99"/>
    </location>
</feature>